<proteinExistence type="predicted"/>
<dbReference type="PROSITE" id="PS51767">
    <property type="entry name" value="PEPTIDASE_A1"/>
    <property type="match status" value="1"/>
</dbReference>
<feature type="domain" description="Peptidase A1" evidence="2">
    <location>
        <begin position="465"/>
        <end position="802"/>
    </location>
</feature>
<name>A0A7J6MTD6_PERCH</name>
<organism evidence="3 4">
    <name type="scientific">Perkinsus chesapeaki</name>
    <name type="common">Clam parasite</name>
    <name type="synonym">Perkinsus andrewsi</name>
    <dbReference type="NCBI Taxonomy" id="330153"/>
    <lineage>
        <taxon>Eukaryota</taxon>
        <taxon>Sar</taxon>
        <taxon>Alveolata</taxon>
        <taxon>Perkinsozoa</taxon>
        <taxon>Perkinsea</taxon>
        <taxon>Perkinsida</taxon>
        <taxon>Perkinsidae</taxon>
        <taxon>Perkinsus</taxon>
    </lineage>
</organism>
<accession>A0A7J6MTD6</accession>
<dbReference type="Pfam" id="PF00026">
    <property type="entry name" value="Asp"/>
    <property type="match status" value="1"/>
</dbReference>
<gene>
    <name evidence="3" type="ORF">FOL47_009163</name>
</gene>
<dbReference type="InterPro" id="IPR021109">
    <property type="entry name" value="Peptidase_aspartic_dom_sf"/>
</dbReference>
<evidence type="ECO:0000313" key="4">
    <source>
        <dbReference type="Proteomes" id="UP000591131"/>
    </source>
</evidence>
<keyword evidence="1" id="KW-0732">Signal</keyword>
<evidence type="ECO:0000259" key="2">
    <source>
        <dbReference type="PROSITE" id="PS51767"/>
    </source>
</evidence>
<dbReference type="SUPFAM" id="SSF50630">
    <property type="entry name" value="Acid proteases"/>
    <property type="match status" value="2"/>
</dbReference>
<comment type="caution">
    <text evidence="3">The sequence shown here is derived from an EMBL/GenBank/DDBJ whole genome shotgun (WGS) entry which is preliminary data.</text>
</comment>
<dbReference type="EMBL" id="JAAPAO010000062">
    <property type="protein sequence ID" value="KAF4674480.1"/>
    <property type="molecule type" value="Genomic_DNA"/>
</dbReference>
<protein>
    <recommendedName>
        <fullName evidence="2">Peptidase A1 domain-containing protein</fullName>
    </recommendedName>
</protein>
<keyword evidence="4" id="KW-1185">Reference proteome</keyword>
<evidence type="ECO:0000256" key="1">
    <source>
        <dbReference type="SAM" id="SignalP"/>
    </source>
</evidence>
<reference evidence="3 4" key="1">
    <citation type="submission" date="2020-04" db="EMBL/GenBank/DDBJ databases">
        <title>Perkinsus chesapeaki whole genome sequence.</title>
        <authorList>
            <person name="Bogema D.R."/>
        </authorList>
    </citation>
    <scope>NUCLEOTIDE SEQUENCE [LARGE SCALE GENOMIC DNA]</scope>
    <source>
        <strain evidence="3">ATCC PRA-425</strain>
    </source>
</reference>
<dbReference type="InterPro" id="IPR033121">
    <property type="entry name" value="PEPTIDASE_A1"/>
</dbReference>
<dbReference type="Proteomes" id="UP000591131">
    <property type="component" value="Unassembled WGS sequence"/>
</dbReference>
<feature type="signal peptide" evidence="1">
    <location>
        <begin position="1"/>
        <end position="15"/>
    </location>
</feature>
<dbReference type="Gene3D" id="2.40.70.10">
    <property type="entry name" value="Acid Proteases"/>
    <property type="match status" value="2"/>
</dbReference>
<sequence>MHHLPILVICGLSYAAPVDDNMVTFFAGGSLRRSAALLGDPRATRRLADTSQYPAVFPLTYDFRTTIEMDGELVSGTIDTGSASVRRYIYNPQQTFGCVGDRCFKCEVDSCKSGKTFGNYDTYDQYRLELADSKAVISLGDRNRSDVYVQNIVRATRNDGRPTTRPPISVDTAFGLGLHGYKGPEAEANGSFLRQLFDVPPSAVPHRAFSIEPARSPFTPGHLTIGGYFNYTPVGNESTGRPAAFVEDFLYNDFEWSTSEYDGDLRRSHFKGNAVQVRAKGSDFFSEDLYTLHVGHGEKPPFVGFDSSAPLIYVSEADMKDRYMRVTNTMLKECNTSLSTMAYVSDADEGYTLPCSKAHCLPDFEFDFFPNGRTLTREVSFTVPGWATVTPTGSRSADSCRWLVGVPKNRKLVDVVDTRPYVVLGQPAFRAHRLAFHDNVIGHVYFQPLEKPESMYGVFTLAVDYEMTTLIDLDHQIIQMVVDTGVEDIKVLRSAEDVCHRGSLVCYDCSKAIHSCSGGIPKLHIDVTGYRREYVAYGNSFVTLGGSNLRTRMSLVKAVNRAVSQGGYSSFGLGWDNGDSSFFFRVLGLPLESGGQFSIYGQRDPVSRLGVLSLGGFRRPELKREGDTVKMIDHPSHWTAAKSWYIAAGVRGFIQSKTSSEPFGEVAVNYQIFAFVSSFSLIYGPQEAIEDLVELLAKYLKARKFQDYQTDDSTKGWALPTDDVKNLPDVVFGLRAITGSTAFITFTPEEYTVPSSTDCGTHRLLFGVTKQTKNDDLWIMGKPYFRTHYTEFDRSKKTIFFAPLHD</sequence>
<dbReference type="AlphaFoldDB" id="A0A7J6MTD6"/>
<feature type="chain" id="PRO_5029824312" description="Peptidase A1 domain-containing protein" evidence="1">
    <location>
        <begin position="16"/>
        <end position="806"/>
    </location>
</feature>
<evidence type="ECO:0000313" key="3">
    <source>
        <dbReference type="EMBL" id="KAF4674480.1"/>
    </source>
</evidence>